<dbReference type="EMBL" id="JAANAS010000001">
    <property type="protein sequence ID" value="NGZ88718.1"/>
    <property type="molecule type" value="Genomic_DNA"/>
</dbReference>
<dbReference type="Gene3D" id="3.40.50.150">
    <property type="entry name" value="Vaccinia Virus protein VP39"/>
    <property type="match status" value="1"/>
</dbReference>
<dbReference type="InterPro" id="IPR047785">
    <property type="entry name" value="tRNA_MNMC2"/>
</dbReference>
<protein>
    <submittedName>
        <fullName evidence="2">tRNA (5-methylaminomethyl-2-thiouridine)(34)-methyltransferase MnmD</fullName>
    </submittedName>
</protein>
<dbReference type="InterPro" id="IPR029063">
    <property type="entry name" value="SAM-dependent_MTases_sf"/>
</dbReference>
<dbReference type="PANTHER" id="PTHR39963">
    <property type="entry name" value="SLL0983 PROTEIN"/>
    <property type="match status" value="1"/>
</dbReference>
<evidence type="ECO:0000259" key="1">
    <source>
        <dbReference type="Pfam" id="PF05430"/>
    </source>
</evidence>
<evidence type="ECO:0000313" key="3">
    <source>
        <dbReference type="Proteomes" id="UP000643701"/>
    </source>
</evidence>
<comment type="caution">
    <text evidence="2">The sequence shown here is derived from an EMBL/GenBank/DDBJ whole genome shotgun (WGS) entry which is preliminary data.</text>
</comment>
<reference evidence="2" key="1">
    <citation type="submission" date="2020-03" db="EMBL/GenBank/DDBJ databases">
        <title>Psychroflexus Maritimus sp. nov., isolate from marine sediment.</title>
        <authorList>
            <person name="Zhong Y.-L."/>
        </authorList>
    </citation>
    <scope>NUCLEOTIDE SEQUENCE</scope>
    <source>
        <strain evidence="2">C1</strain>
    </source>
</reference>
<feature type="domain" description="MnmC-like methyltransferase" evidence="1">
    <location>
        <begin position="129"/>
        <end position="222"/>
    </location>
</feature>
<name>A0A967ABT5_9FLAO</name>
<dbReference type="PANTHER" id="PTHR39963:SF1">
    <property type="entry name" value="MNMC-LIKE METHYLTRANSFERASE DOMAIN-CONTAINING PROTEIN"/>
    <property type="match status" value="1"/>
</dbReference>
<dbReference type="AlphaFoldDB" id="A0A967ABT5"/>
<dbReference type="NCBIfam" id="NF033855">
    <property type="entry name" value="tRNA_MNMC2"/>
    <property type="match status" value="1"/>
</dbReference>
<organism evidence="2 3">
    <name type="scientific">Psychroflexus maritimus</name>
    <dbReference type="NCBI Taxonomy" id="2714865"/>
    <lineage>
        <taxon>Bacteria</taxon>
        <taxon>Pseudomonadati</taxon>
        <taxon>Bacteroidota</taxon>
        <taxon>Flavobacteriia</taxon>
        <taxon>Flavobacteriales</taxon>
        <taxon>Flavobacteriaceae</taxon>
        <taxon>Psychroflexus</taxon>
    </lineage>
</organism>
<dbReference type="Pfam" id="PF05430">
    <property type="entry name" value="Methyltransf_30"/>
    <property type="match status" value="1"/>
</dbReference>
<dbReference type="InterPro" id="IPR008471">
    <property type="entry name" value="MnmC-like_methylTransf"/>
</dbReference>
<keyword evidence="3" id="KW-1185">Reference proteome</keyword>
<evidence type="ECO:0000313" key="2">
    <source>
        <dbReference type="EMBL" id="NGZ88718.1"/>
    </source>
</evidence>
<dbReference type="Proteomes" id="UP000643701">
    <property type="component" value="Unassembled WGS sequence"/>
</dbReference>
<accession>A0A967ABT5</accession>
<dbReference type="RefSeq" id="WP_166398986.1">
    <property type="nucleotide sequence ID" value="NZ_JAANAS010000001.1"/>
</dbReference>
<dbReference type="SUPFAM" id="SSF53335">
    <property type="entry name" value="S-adenosyl-L-methionine-dependent methyltransferases"/>
    <property type="match status" value="1"/>
</dbReference>
<dbReference type="GO" id="GO:0016645">
    <property type="term" value="F:oxidoreductase activity, acting on the CH-NH group of donors"/>
    <property type="evidence" value="ECO:0007669"/>
    <property type="project" value="InterPro"/>
</dbReference>
<dbReference type="GO" id="GO:0004808">
    <property type="term" value="F:tRNA (5-methylaminomethyl-2-thiouridylate)(34)-methyltransferase activity"/>
    <property type="evidence" value="ECO:0007669"/>
    <property type="project" value="InterPro"/>
</dbReference>
<sequence length="225" mass="25957">MNIEKIITADGSSSLSLVGQNEHYHSTHGAIQEAEHVYLASGLDYFFNSHHLITKANILEVGFGTGLNALLSLLFATQNKIPLNYTSIEAYPLKWEVIKDLNYPELLDLSHQQFQLLHDLPWNRFEKVKAYFSLRKIEIKLEEINFMNEFDVVFFDAFGPRTQPELWERPIFKKIFKAMKTPSVFVTYSAKGQVRRNLIDVGFKVEKIPGPPGKREMLRAKKQQV</sequence>
<proteinExistence type="predicted"/>
<gene>
    <name evidence="2" type="primary">mnmD</name>
    <name evidence="2" type="ORF">G7034_00445</name>
</gene>